<dbReference type="AlphaFoldDB" id="X1SB60"/>
<protein>
    <recommendedName>
        <fullName evidence="1">Oligogalacturonate lyase domain-containing protein</fullName>
    </recommendedName>
</protein>
<dbReference type="NCBIfam" id="TIGR01409">
    <property type="entry name" value="TAT_signal_seq"/>
    <property type="match status" value="1"/>
</dbReference>
<reference evidence="2" key="1">
    <citation type="journal article" date="2014" name="Front. Microbiol.">
        <title>High frequency of phylogenetically diverse reductive dehalogenase-homologous genes in deep subseafloor sedimentary metagenomes.</title>
        <authorList>
            <person name="Kawai M."/>
            <person name="Futagami T."/>
            <person name="Toyoda A."/>
            <person name="Takaki Y."/>
            <person name="Nishi S."/>
            <person name="Hori S."/>
            <person name="Arai W."/>
            <person name="Tsubouchi T."/>
            <person name="Morono Y."/>
            <person name="Uchiyama I."/>
            <person name="Ito T."/>
            <person name="Fujiyama A."/>
            <person name="Inagaki F."/>
            <person name="Takami H."/>
        </authorList>
    </citation>
    <scope>NUCLEOTIDE SEQUENCE</scope>
    <source>
        <strain evidence="2">Expedition CK06-06</strain>
    </source>
</reference>
<dbReference type="InterPro" id="IPR015943">
    <property type="entry name" value="WD40/YVTN_repeat-like_dom_sf"/>
</dbReference>
<dbReference type="SUPFAM" id="SSF82171">
    <property type="entry name" value="DPP6 N-terminal domain-like"/>
    <property type="match status" value="1"/>
</dbReference>
<dbReference type="GO" id="GO:0047487">
    <property type="term" value="F:oligogalacturonide lyase activity"/>
    <property type="evidence" value="ECO:0007669"/>
    <property type="project" value="InterPro"/>
</dbReference>
<dbReference type="InterPro" id="IPR019546">
    <property type="entry name" value="TAT_signal_bac_arc"/>
</dbReference>
<dbReference type="GO" id="GO:0045490">
    <property type="term" value="P:pectin catabolic process"/>
    <property type="evidence" value="ECO:0007669"/>
    <property type="project" value="InterPro"/>
</dbReference>
<name>X1SB60_9ZZZZ</name>
<dbReference type="PANTHER" id="PTHR36842:SF1">
    <property type="entry name" value="PROTEIN TOLB"/>
    <property type="match status" value="1"/>
</dbReference>
<accession>X1SB60</accession>
<dbReference type="PANTHER" id="PTHR36842">
    <property type="entry name" value="PROTEIN TOLB HOMOLOG"/>
    <property type="match status" value="1"/>
</dbReference>
<gene>
    <name evidence="2" type="ORF">S12H4_04249</name>
</gene>
<dbReference type="Pfam" id="PF14583">
    <property type="entry name" value="Pectate_lyase22"/>
    <property type="match status" value="1"/>
</dbReference>
<evidence type="ECO:0000259" key="1">
    <source>
        <dbReference type="Pfam" id="PF14583"/>
    </source>
</evidence>
<dbReference type="Gene3D" id="2.130.10.10">
    <property type="entry name" value="YVTN repeat-like/Quinoprotein amine dehydrogenase"/>
    <property type="match status" value="1"/>
</dbReference>
<organism evidence="2">
    <name type="scientific">marine sediment metagenome</name>
    <dbReference type="NCBI Taxonomy" id="412755"/>
    <lineage>
        <taxon>unclassified sequences</taxon>
        <taxon>metagenomes</taxon>
        <taxon>ecological metagenomes</taxon>
    </lineage>
</organism>
<evidence type="ECO:0000313" key="2">
    <source>
        <dbReference type="EMBL" id="GAI72665.1"/>
    </source>
</evidence>
<dbReference type="Pfam" id="PF07676">
    <property type="entry name" value="PD40"/>
    <property type="match status" value="1"/>
</dbReference>
<sequence>MKSKMTRRDLLKKTSAAVVAGAVASGPSIFAKSGKFGHKGKVYPDQRRKYRDSKTRKIVWQMTDTPERTSHAQYFTQAGTTPDGEWLFYGSDRGCEKGQLNIFKMNMKSGQSIQITDSNKNVFPRWSHPSPDGKEIYYIENYNHFKVVNTETYEERSLCVIENCTRPHQLGVSPDNKYIIDGVFLEKRKEEDFLTPPGHLIRSALVVIDTKTGKQHRLLDGNTPRTHVQHCPADANLICYCSGGSWWYVQRMWLINADGSNNRPIFLQTHFEAAGHEFWSEDGKTIYVTCNGGRQPQGLWALNADGSNERCIMAGPCVGHGTANPQEDRFVIDDMYFDCKTGLWMSKKGATQPELLCQTGVKWHGKRQEYHPHPRFLPDGKRVAYSSAMSGSGEVYIVEV</sequence>
<dbReference type="InterPro" id="IPR011659">
    <property type="entry name" value="WD40"/>
</dbReference>
<feature type="domain" description="Oligogalacturonate lyase" evidence="1">
    <location>
        <begin position="39"/>
        <end position="324"/>
    </location>
</feature>
<dbReference type="InterPro" id="IPR006311">
    <property type="entry name" value="TAT_signal"/>
</dbReference>
<proteinExistence type="predicted"/>
<comment type="caution">
    <text evidence="2">The sequence shown here is derived from an EMBL/GenBank/DDBJ whole genome shotgun (WGS) entry which is preliminary data.</text>
</comment>
<dbReference type="EMBL" id="BARW01001284">
    <property type="protein sequence ID" value="GAI72665.1"/>
    <property type="molecule type" value="Genomic_DNA"/>
</dbReference>
<dbReference type="InterPro" id="IPR027946">
    <property type="entry name" value="Ogl_dom"/>
</dbReference>
<dbReference type="PROSITE" id="PS51318">
    <property type="entry name" value="TAT"/>
    <property type="match status" value="1"/>
</dbReference>